<feature type="chain" id="PRO_5011693565" evidence="10">
    <location>
        <begin position="34"/>
        <end position="651"/>
    </location>
</feature>
<keyword evidence="2 8" id="KW-0813">Transport</keyword>
<comment type="similarity">
    <text evidence="8 9">Belongs to the TonB-dependent receptor family.</text>
</comment>
<evidence type="ECO:0000256" key="7">
    <source>
        <dbReference type="ARBA" id="ARBA00023237"/>
    </source>
</evidence>
<dbReference type="SUPFAM" id="SSF56935">
    <property type="entry name" value="Porins"/>
    <property type="match status" value="1"/>
</dbReference>
<evidence type="ECO:0000259" key="11">
    <source>
        <dbReference type="Pfam" id="PF00593"/>
    </source>
</evidence>
<evidence type="ECO:0000256" key="1">
    <source>
        <dbReference type="ARBA" id="ARBA00004571"/>
    </source>
</evidence>
<keyword evidence="4 8" id="KW-0812">Transmembrane</keyword>
<dbReference type="OrthoDB" id="9815954at2"/>
<keyword evidence="10" id="KW-0732">Signal</keyword>
<dbReference type="PROSITE" id="PS52016">
    <property type="entry name" value="TONB_DEPENDENT_REC_3"/>
    <property type="match status" value="1"/>
</dbReference>
<evidence type="ECO:0000313" key="13">
    <source>
        <dbReference type="EMBL" id="SFM54931.1"/>
    </source>
</evidence>
<dbReference type="PANTHER" id="PTHR30069:SF27">
    <property type="entry name" value="BLL4766 PROTEIN"/>
    <property type="match status" value="1"/>
</dbReference>
<dbReference type="PROSITE" id="PS51257">
    <property type="entry name" value="PROKAR_LIPOPROTEIN"/>
    <property type="match status" value="1"/>
</dbReference>
<protein>
    <submittedName>
        <fullName evidence="13">Iron complex outermembrane recepter protein</fullName>
    </submittedName>
</protein>
<organism evidence="13 14">
    <name type="scientific">Ectothiorhodospira mobilis</name>
    <dbReference type="NCBI Taxonomy" id="195064"/>
    <lineage>
        <taxon>Bacteria</taxon>
        <taxon>Pseudomonadati</taxon>
        <taxon>Pseudomonadota</taxon>
        <taxon>Gammaproteobacteria</taxon>
        <taxon>Chromatiales</taxon>
        <taxon>Ectothiorhodospiraceae</taxon>
        <taxon>Ectothiorhodospira</taxon>
    </lineage>
</organism>
<dbReference type="GO" id="GO:0044718">
    <property type="term" value="P:siderophore transmembrane transport"/>
    <property type="evidence" value="ECO:0007669"/>
    <property type="project" value="TreeGrafter"/>
</dbReference>
<dbReference type="InterPro" id="IPR012910">
    <property type="entry name" value="Plug_dom"/>
</dbReference>
<feature type="domain" description="TonB-dependent receptor plug" evidence="12">
    <location>
        <begin position="60"/>
        <end position="165"/>
    </location>
</feature>
<evidence type="ECO:0000313" key="14">
    <source>
        <dbReference type="Proteomes" id="UP000199556"/>
    </source>
</evidence>
<evidence type="ECO:0000256" key="10">
    <source>
        <dbReference type="SAM" id="SignalP"/>
    </source>
</evidence>
<evidence type="ECO:0000256" key="9">
    <source>
        <dbReference type="RuleBase" id="RU003357"/>
    </source>
</evidence>
<dbReference type="GO" id="GO:0015344">
    <property type="term" value="F:siderophore uptake transmembrane transporter activity"/>
    <property type="evidence" value="ECO:0007669"/>
    <property type="project" value="TreeGrafter"/>
</dbReference>
<comment type="subcellular location">
    <subcellularLocation>
        <location evidence="1 8">Cell outer membrane</location>
        <topology evidence="1 8">Multi-pass membrane protein</topology>
    </subcellularLocation>
</comment>
<dbReference type="Proteomes" id="UP000199556">
    <property type="component" value="Unassembled WGS sequence"/>
</dbReference>
<evidence type="ECO:0000256" key="4">
    <source>
        <dbReference type="ARBA" id="ARBA00022692"/>
    </source>
</evidence>
<dbReference type="InterPro" id="IPR039426">
    <property type="entry name" value="TonB-dep_rcpt-like"/>
</dbReference>
<evidence type="ECO:0000259" key="12">
    <source>
        <dbReference type="Pfam" id="PF07715"/>
    </source>
</evidence>
<dbReference type="InterPro" id="IPR000531">
    <property type="entry name" value="Beta-barrel_TonB"/>
</dbReference>
<feature type="signal peptide" evidence="10">
    <location>
        <begin position="1"/>
        <end position="33"/>
    </location>
</feature>
<evidence type="ECO:0000256" key="3">
    <source>
        <dbReference type="ARBA" id="ARBA00022452"/>
    </source>
</evidence>
<evidence type="ECO:0000256" key="6">
    <source>
        <dbReference type="ARBA" id="ARBA00023136"/>
    </source>
</evidence>
<dbReference type="EMBL" id="FOUO01000009">
    <property type="protein sequence ID" value="SFM54931.1"/>
    <property type="molecule type" value="Genomic_DNA"/>
</dbReference>
<dbReference type="AlphaFoldDB" id="A0A1I4RRU3"/>
<dbReference type="InterPro" id="IPR036942">
    <property type="entry name" value="Beta-barrel_TonB_sf"/>
</dbReference>
<dbReference type="STRING" id="195064.SAMN05421721_10953"/>
<dbReference type="Gene3D" id="2.40.170.20">
    <property type="entry name" value="TonB-dependent receptor, beta-barrel domain"/>
    <property type="match status" value="1"/>
</dbReference>
<dbReference type="Pfam" id="PF00593">
    <property type="entry name" value="TonB_dep_Rec_b-barrel"/>
    <property type="match status" value="1"/>
</dbReference>
<dbReference type="InterPro" id="IPR037066">
    <property type="entry name" value="Plug_dom_sf"/>
</dbReference>
<name>A0A1I4RRU3_ECTMO</name>
<keyword evidence="7 8" id="KW-0998">Cell outer membrane</keyword>
<dbReference type="Pfam" id="PF07715">
    <property type="entry name" value="Plug"/>
    <property type="match status" value="1"/>
</dbReference>
<reference evidence="13 14" key="1">
    <citation type="submission" date="2016-10" db="EMBL/GenBank/DDBJ databases">
        <authorList>
            <person name="de Groot N.N."/>
        </authorList>
    </citation>
    <scope>NUCLEOTIDE SEQUENCE [LARGE SCALE GENOMIC DNA]</scope>
    <source>
        <strain evidence="13 14">DSM 4180</strain>
    </source>
</reference>
<proteinExistence type="inferred from homology"/>
<evidence type="ECO:0000256" key="5">
    <source>
        <dbReference type="ARBA" id="ARBA00023077"/>
    </source>
</evidence>
<dbReference type="Gene3D" id="2.170.130.10">
    <property type="entry name" value="TonB-dependent receptor, plug domain"/>
    <property type="match status" value="1"/>
</dbReference>
<gene>
    <name evidence="13" type="ORF">SAMN05421721_10953</name>
</gene>
<evidence type="ECO:0000256" key="2">
    <source>
        <dbReference type="ARBA" id="ARBA00022448"/>
    </source>
</evidence>
<evidence type="ECO:0000256" key="8">
    <source>
        <dbReference type="PROSITE-ProRule" id="PRU01360"/>
    </source>
</evidence>
<dbReference type="PANTHER" id="PTHR30069">
    <property type="entry name" value="TONB-DEPENDENT OUTER MEMBRANE RECEPTOR"/>
    <property type="match status" value="1"/>
</dbReference>
<accession>A0A1I4RRU3</accession>
<keyword evidence="3 8" id="KW-1134">Transmembrane beta strand</keyword>
<keyword evidence="14" id="KW-1185">Reference proteome</keyword>
<feature type="domain" description="TonB-dependent receptor-like beta-barrel" evidence="11">
    <location>
        <begin position="202"/>
        <end position="606"/>
    </location>
</feature>
<keyword evidence="6 8" id="KW-0472">Membrane</keyword>
<dbReference type="GO" id="GO:0009279">
    <property type="term" value="C:cell outer membrane"/>
    <property type="evidence" value="ECO:0007669"/>
    <property type="project" value="UniProtKB-SubCell"/>
</dbReference>
<sequence>MALARMIQPLYPRGTTALAGLLLAGACLHPAMAQEDWPTEQDYFMDLPVALTATRLQQPLQEAPASVTVIDREWLEQSEARNLADILRQVPGFIVGRENGNRPIVTYHALAEQFVRQVQVLVDGRSIYNPTSGGVQWLSLALPPQEIERIEVIRGPNAAAYGSNSFLAIINIITRHPGETRGEQVVTRLGSNGIRDLYLRHGGTTQQSAYRLSVYHREDEGFTGNHDPRDNTALRGRFDWDLASGVTLTTQLGLTYLDNGFGSATTPEYPEGGFTQDSGHLHLTLQDNRNPDALLKVQYYLNFLNLHDGYALDPCCPVERDVHSRRHDLEVESHLQLRDGLRMVWGGGARLDASRSQAYLGHDRWVRDHVYRLFANLEWSPDRRWLVHLGGMYESNELSGSDLMPRLALVYMPDAQHSLRLVASRALRSPSQVEKRFNERLAPPPMSGVDLEPEEIQSFELGYHGQWLGGRLVSDVKLFRDRFSDLIQIPYDAAYYRIGTDGYFRNAGDMDLSGVEGALDYRPWADLRLRGGLSLLDANPQDPEARRQADSVPGHILHLGMRYHLPGPWRLSAEYYHYGNIRWVDDSRGPATDAGDGFLDLHLRRRLGPETHLALSLTDVLASGYDTRTPASLPPANRRGTEGYVSLSMEF</sequence>
<keyword evidence="5 9" id="KW-0798">TonB box</keyword>